<organism evidence="1 2">
    <name type="scientific">Alkalibacter saccharofermentans DSM 14828</name>
    <dbReference type="NCBI Taxonomy" id="1120975"/>
    <lineage>
        <taxon>Bacteria</taxon>
        <taxon>Bacillati</taxon>
        <taxon>Bacillota</taxon>
        <taxon>Clostridia</taxon>
        <taxon>Eubacteriales</taxon>
        <taxon>Eubacteriaceae</taxon>
        <taxon>Alkalibacter</taxon>
    </lineage>
</organism>
<evidence type="ECO:0008006" key="3">
    <source>
        <dbReference type="Google" id="ProtNLM"/>
    </source>
</evidence>
<dbReference type="AlphaFoldDB" id="A0A1M4ZIM1"/>
<proteinExistence type="predicted"/>
<evidence type="ECO:0000313" key="2">
    <source>
        <dbReference type="Proteomes" id="UP000184251"/>
    </source>
</evidence>
<keyword evidence="2" id="KW-1185">Reference proteome</keyword>
<dbReference type="EMBL" id="FQTU01000017">
    <property type="protein sequence ID" value="SHF17642.1"/>
    <property type="molecule type" value="Genomic_DNA"/>
</dbReference>
<dbReference type="STRING" id="1120975.SAMN02746064_02056"/>
<gene>
    <name evidence="1" type="ORF">SAMN02746064_02056</name>
</gene>
<protein>
    <recommendedName>
        <fullName evidence="3">DNA-binding protein</fullName>
    </recommendedName>
</protein>
<reference evidence="1 2" key="1">
    <citation type="submission" date="2016-11" db="EMBL/GenBank/DDBJ databases">
        <authorList>
            <person name="Jaros S."/>
            <person name="Januszkiewicz K."/>
            <person name="Wedrychowicz H."/>
        </authorList>
    </citation>
    <scope>NUCLEOTIDE SEQUENCE [LARGE SCALE GENOMIC DNA]</scope>
    <source>
        <strain evidence="1 2">DSM 14828</strain>
    </source>
</reference>
<accession>A0A1M4ZIM1</accession>
<dbReference type="Proteomes" id="UP000184251">
    <property type="component" value="Unassembled WGS sequence"/>
</dbReference>
<sequence length="61" mass="6829">MKNLIQEMKTNHVTSSDLATFLGATSEEIEAKIKNQTVTFTEAIKIQGNFFPYMSIEALFG</sequence>
<name>A0A1M4ZIM1_9FIRM</name>
<evidence type="ECO:0000313" key="1">
    <source>
        <dbReference type="EMBL" id="SHF17642.1"/>
    </source>
</evidence>
<dbReference type="RefSeq" id="WP_073271714.1">
    <property type="nucleotide sequence ID" value="NZ_FQTU01000017.1"/>
</dbReference>